<dbReference type="Proteomes" id="UP000503640">
    <property type="component" value="Unassembled WGS sequence"/>
</dbReference>
<proteinExistence type="inferred from homology"/>
<gene>
    <name evidence="9" type="ORF">AMYX_04830</name>
</gene>
<dbReference type="RefSeq" id="WP_176062530.1">
    <property type="nucleotide sequence ID" value="NZ_BJTG01000001.1"/>
</dbReference>
<dbReference type="PANTHER" id="PTHR32243">
    <property type="entry name" value="MALTOSE TRANSPORT SYSTEM PERMEASE-RELATED"/>
    <property type="match status" value="1"/>
</dbReference>
<keyword evidence="4 7" id="KW-0812">Transmembrane</keyword>
<dbReference type="AlphaFoldDB" id="A0A7I9VH73"/>
<dbReference type="PANTHER" id="PTHR32243:SF18">
    <property type="entry name" value="INNER MEMBRANE ABC TRANSPORTER PERMEASE PROTEIN YCJP"/>
    <property type="match status" value="1"/>
</dbReference>
<keyword evidence="6 7" id="KW-0472">Membrane</keyword>
<dbReference type="InterPro" id="IPR000515">
    <property type="entry name" value="MetI-like"/>
</dbReference>
<evidence type="ECO:0000256" key="6">
    <source>
        <dbReference type="ARBA" id="ARBA00023136"/>
    </source>
</evidence>
<evidence type="ECO:0000256" key="7">
    <source>
        <dbReference type="RuleBase" id="RU363032"/>
    </source>
</evidence>
<comment type="subcellular location">
    <subcellularLocation>
        <location evidence="1 7">Cell membrane</location>
        <topology evidence="1 7">Multi-pass membrane protein</topology>
    </subcellularLocation>
</comment>
<organism evidence="9 10">
    <name type="scientific">Anaeromyxobacter diazotrophicus</name>
    <dbReference type="NCBI Taxonomy" id="2590199"/>
    <lineage>
        <taxon>Bacteria</taxon>
        <taxon>Pseudomonadati</taxon>
        <taxon>Myxococcota</taxon>
        <taxon>Myxococcia</taxon>
        <taxon>Myxococcales</taxon>
        <taxon>Cystobacterineae</taxon>
        <taxon>Anaeromyxobacteraceae</taxon>
        <taxon>Anaeromyxobacter</taxon>
    </lineage>
</organism>
<feature type="transmembrane region" description="Helical" evidence="7">
    <location>
        <begin position="115"/>
        <end position="135"/>
    </location>
</feature>
<dbReference type="EMBL" id="BJTG01000001">
    <property type="protein sequence ID" value="GEJ55742.1"/>
    <property type="molecule type" value="Genomic_DNA"/>
</dbReference>
<evidence type="ECO:0000256" key="3">
    <source>
        <dbReference type="ARBA" id="ARBA00022475"/>
    </source>
</evidence>
<dbReference type="SUPFAM" id="SSF161098">
    <property type="entry name" value="MetI-like"/>
    <property type="match status" value="1"/>
</dbReference>
<sequence length="285" mass="31317">MAAPGSGPPRSPATRAGRWVVVVAFSVLLAFPFYWMVITTFKQTSDLYDTTHNPFIFGAAPTLDHLRLLFGETLFLRWFLNTTVVGAAVVAITLALAVPAAYALTRLTGSWGPRVGMGIFLTYLVPPTLLFIPLSRVVARLGLQDSLWSIILVYPTFTVPFSIWLLMGFFKSIPRDIEDAALVDGLTRFQAFLQLIIPISRSGILTVVIFTFTLVTQEFVYALTFISSASHQTVGVGVPIYLVRGDVYFWGSLMAACLIASLPIAFVYNLFLDRFIAGFTVGAVK</sequence>
<feature type="transmembrane region" description="Helical" evidence="7">
    <location>
        <begin position="19"/>
        <end position="38"/>
    </location>
</feature>
<dbReference type="InterPro" id="IPR035906">
    <property type="entry name" value="MetI-like_sf"/>
</dbReference>
<keyword evidence="10" id="KW-1185">Reference proteome</keyword>
<evidence type="ECO:0000313" key="10">
    <source>
        <dbReference type="Proteomes" id="UP000503640"/>
    </source>
</evidence>
<evidence type="ECO:0000256" key="5">
    <source>
        <dbReference type="ARBA" id="ARBA00022989"/>
    </source>
</evidence>
<feature type="transmembrane region" description="Helical" evidence="7">
    <location>
        <begin position="78"/>
        <end position="103"/>
    </location>
</feature>
<dbReference type="GO" id="GO:0005886">
    <property type="term" value="C:plasma membrane"/>
    <property type="evidence" value="ECO:0007669"/>
    <property type="project" value="UniProtKB-SubCell"/>
</dbReference>
<comment type="caution">
    <text evidence="9">The sequence shown here is derived from an EMBL/GenBank/DDBJ whole genome shotgun (WGS) entry which is preliminary data.</text>
</comment>
<evidence type="ECO:0000256" key="4">
    <source>
        <dbReference type="ARBA" id="ARBA00022692"/>
    </source>
</evidence>
<protein>
    <submittedName>
        <fullName evidence="9">Sugar ABC transporter permease</fullName>
    </submittedName>
</protein>
<evidence type="ECO:0000256" key="1">
    <source>
        <dbReference type="ARBA" id="ARBA00004651"/>
    </source>
</evidence>
<evidence type="ECO:0000313" key="9">
    <source>
        <dbReference type="EMBL" id="GEJ55742.1"/>
    </source>
</evidence>
<evidence type="ECO:0000259" key="8">
    <source>
        <dbReference type="PROSITE" id="PS50928"/>
    </source>
</evidence>
<reference evidence="10" key="1">
    <citation type="journal article" date="2020" name="Appl. Environ. Microbiol.">
        <title>Diazotrophic Anaeromyxobacter Isolates from Soils.</title>
        <authorList>
            <person name="Masuda Y."/>
            <person name="Yamanaka H."/>
            <person name="Xu Z.X."/>
            <person name="Shiratori Y."/>
            <person name="Aono T."/>
            <person name="Amachi S."/>
            <person name="Senoo K."/>
            <person name="Itoh H."/>
        </authorList>
    </citation>
    <scope>NUCLEOTIDE SEQUENCE [LARGE SCALE GENOMIC DNA]</scope>
    <source>
        <strain evidence="10">R267</strain>
    </source>
</reference>
<dbReference type="PROSITE" id="PS50928">
    <property type="entry name" value="ABC_TM1"/>
    <property type="match status" value="1"/>
</dbReference>
<dbReference type="Gene3D" id="1.10.3720.10">
    <property type="entry name" value="MetI-like"/>
    <property type="match status" value="1"/>
</dbReference>
<keyword evidence="5 7" id="KW-1133">Transmembrane helix</keyword>
<feature type="transmembrane region" description="Helical" evidence="7">
    <location>
        <begin position="191"/>
        <end position="213"/>
    </location>
</feature>
<dbReference type="Pfam" id="PF00528">
    <property type="entry name" value="BPD_transp_1"/>
    <property type="match status" value="1"/>
</dbReference>
<keyword evidence="3" id="KW-1003">Cell membrane</keyword>
<keyword evidence="2 7" id="KW-0813">Transport</keyword>
<name>A0A7I9VH73_9BACT</name>
<evidence type="ECO:0000256" key="2">
    <source>
        <dbReference type="ARBA" id="ARBA00022448"/>
    </source>
</evidence>
<comment type="similarity">
    <text evidence="7">Belongs to the binding-protein-dependent transport system permease family.</text>
</comment>
<dbReference type="GO" id="GO:0055085">
    <property type="term" value="P:transmembrane transport"/>
    <property type="evidence" value="ECO:0007669"/>
    <property type="project" value="InterPro"/>
</dbReference>
<dbReference type="InterPro" id="IPR050901">
    <property type="entry name" value="BP-dep_ABC_trans_perm"/>
</dbReference>
<feature type="transmembrane region" description="Helical" evidence="7">
    <location>
        <begin position="147"/>
        <end position="170"/>
    </location>
</feature>
<dbReference type="CDD" id="cd06261">
    <property type="entry name" value="TM_PBP2"/>
    <property type="match status" value="1"/>
</dbReference>
<feature type="transmembrane region" description="Helical" evidence="7">
    <location>
        <begin position="249"/>
        <end position="271"/>
    </location>
</feature>
<feature type="domain" description="ABC transmembrane type-1" evidence="8">
    <location>
        <begin position="79"/>
        <end position="271"/>
    </location>
</feature>
<accession>A0A7I9VH73</accession>